<keyword evidence="2" id="KW-1185">Reference proteome</keyword>
<sequence>MLLAPNSFEGGVETKLRIIQWKALFQNQVKLVMLIRSIPIVNYQLNYTCWYLDRSTILAVDR</sequence>
<accession>A0A2T1FKC6</accession>
<dbReference type="AlphaFoldDB" id="A0A2T1FKC6"/>
<dbReference type="Proteomes" id="UP000238937">
    <property type="component" value="Unassembled WGS sequence"/>
</dbReference>
<gene>
    <name evidence="1" type="ORF">C7B77_25230</name>
</gene>
<protein>
    <submittedName>
        <fullName evidence="1">Uncharacterized protein</fullName>
    </submittedName>
</protein>
<reference evidence="1 2" key="1">
    <citation type="submission" date="2018-03" db="EMBL/GenBank/DDBJ databases">
        <title>The ancient ancestry and fast evolution of plastids.</title>
        <authorList>
            <person name="Moore K.R."/>
            <person name="Magnabosco C."/>
            <person name="Momper L."/>
            <person name="Gold D.A."/>
            <person name="Bosak T."/>
            <person name="Fournier G.P."/>
        </authorList>
    </citation>
    <scope>NUCLEOTIDE SEQUENCE [LARGE SCALE GENOMIC DNA]</scope>
    <source>
        <strain evidence="1 2">CCALA 037</strain>
    </source>
</reference>
<comment type="caution">
    <text evidence="1">The sequence shown here is derived from an EMBL/GenBank/DDBJ whole genome shotgun (WGS) entry which is preliminary data.</text>
</comment>
<proteinExistence type="predicted"/>
<dbReference type="EMBL" id="PVWO01000500">
    <property type="protein sequence ID" value="PSB45423.1"/>
    <property type="molecule type" value="Genomic_DNA"/>
</dbReference>
<evidence type="ECO:0000313" key="1">
    <source>
        <dbReference type="EMBL" id="PSB45423.1"/>
    </source>
</evidence>
<evidence type="ECO:0000313" key="2">
    <source>
        <dbReference type="Proteomes" id="UP000238937"/>
    </source>
</evidence>
<name>A0A2T1FKC6_9CYAN</name>
<organism evidence="1 2">
    <name type="scientific">Chamaesiphon polymorphus CCALA 037</name>
    <dbReference type="NCBI Taxonomy" id="2107692"/>
    <lineage>
        <taxon>Bacteria</taxon>
        <taxon>Bacillati</taxon>
        <taxon>Cyanobacteriota</taxon>
        <taxon>Cyanophyceae</taxon>
        <taxon>Gomontiellales</taxon>
        <taxon>Chamaesiphonaceae</taxon>
        <taxon>Chamaesiphon</taxon>
    </lineage>
</organism>